<dbReference type="CDD" id="cd07906">
    <property type="entry name" value="Adenylation_DNA_ligase_LigD_LigC"/>
    <property type="match status" value="1"/>
</dbReference>
<dbReference type="Pfam" id="PF01068">
    <property type="entry name" value="DNA_ligase_A_M"/>
    <property type="match status" value="1"/>
</dbReference>
<dbReference type="PROSITE" id="PS50160">
    <property type="entry name" value="DNA_LIGASE_A3"/>
    <property type="match status" value="1"/>
</dbReference>
<protein>
    <recommendedName>
        <fullName evidence="2">DNA ligase (ATP)</fullName>
        <ecNumber evidence="2">6.5.1.1</ecNumber>
    </recommendedName>
</protein>
<proteinExistence type="inferred from homology"/>
<organism evidence="6 7">
    <name type="scientific">Cellulomonas carbonis T26</name>
    <dbReference type="NCBI Taxonomy" id="947969"/>
    <lineage>
        <taxon>Bacteria</taxon>
        <taxon>Bacillati</taxon>
        <taxon>Actinomycetota</taxon>
        <taxon>Actinomycetes</taxon>
        <taxon>Micrococcales</taxon>
        <taxon>Cellulomonadaceae</taxon>
        <taxon>Cellulomonas</taxon>
    </lineage>
</organism>
<dbReference type="Proteomes" id="UP000029839">
    <property type="component" value="Unassembled WGS sequence"/>
</dbReference>
<dbReference type="CDD" id="cd07971">
    <property type="entry name" value="OBF_DNA_ligase_LigD"/>
    <property type="match status" value="1"/>
</dbReference>
<dbReference type="Pfam" id="PF04679">
    <property type="entry name" value="DNA_ligase_A_C"/>
    <property type="match status" value="1"/>
</dbReference>
<evidence type="ECO:0000313" key="7">
    <source>
        <dbReference type="Proteomes" id="UP000029839"/>
    </source>
</evidence>
<dbReference type="GO" id="GO:0005524">
    <property type="term" value="F:ATP binding"/>
    <property type="evidence" value="ECO:0007669"/>
    <property type="project" value="InterPro"/>
</dbReference>
<name>A0A0A0BSD2_9CELL</name>
<gene>
    <name evidence="6" type="ORF">N868_13325</name>
</gene>
<dbReference type="PROSITE" id="PS00697">
    <property type="entry name" value="DNA_LIGASE_A1"/>
    <property type="match status" value="1"/>
</dbReference>
<sequence length="315" mass="34368">MQPMLATRAPEGKDLPRGEDWTYEVKWDGVRVLADTTGDRLRLRARSGREVTAAYPELAPLATVQGAVLDGEVVVMSGGVPSFEALAERMHVRDGARAARLAQRSPATFVVFDVLVLYGVDLTRRTLDERRATLERLTLPDRVQLSPVYPDLDALWQVTLEHGLEGVLAKRRSSTYQPGRRSRDWVKAAHRSTRTAAVVGWRPETSASGGGTTSRLGAVLLAAPDAEGVWRYLGKVGSGLAGRRGQDLVRTLRPLERATSPVDDVPAVDARGAVWCEPGAVVDVAYLARTRTGRLRQPVVRGLRTDAPVDPWDAP</sequence>
<evidence type="ECO:0000256" key="3">
    <source>
        <dbReference type="ARBA" id="ARBA00022598"/>
    </source>
</evidence>
<evidence type="ECO:0000256" key="2">
    <source>
        <dbReference type="ARBA" id="ARBA00012727"/>
    </source>
</evidence>
<keyword evidence="3 6" id="KW-0436">Ligase</keyword>
<dbReference type="EC" id="6.5.1.1" evidence="2"/>
<dbReference type="NCBIfam" id="TIGR02779">
    <property type="entry name" value="NHEJ_ligase_lig"/>
    <property type="match status" value="1"/>
</dbReference>
<dbReference type="PANTHER" id="PTHR45674">
    <property type="entry name" value="DNA LIGASE 1/3 FAMILY MEMBER"/>
    <property type="match status" value="1"/>
</dbReference>
<feature type="domain" description="ATP-dependent DNA ligase family profile" evidence="5">
    <location>
        <begin position="100"/>
        <end position="225"/>
    </location>
</feature>
<dbReference type="Gene3D" id="3.30.470.30">
    <property type="entry name" value="DNA ligase/mRNA capping enzyme"/>
    <property type="match status" value="1"/>
</dbReference>
<comment type="catalytic activity">
    <reaction evidence="4">
        <text>ATP + (deoxyribonucleotide)n-3'-hydroxyl + 5'-phospho-(deoxyribonucleotide)m = (deoxyribonucleotide)n+m + AMP + diphosphate.</text>
        <dbReference type="EC" id="6.5.1.1"/>
    </reaction>
</comment>
<dbReference type="InterPro" id="IPR014146">
    <property type="entry name" value="LigD_ligase_dom"/>
</dbReference>
<accession>A0A0A0BSD2</accession>
<dbReference type="Gene3D" id="3.30.1490.70">
    <property type="match status" value="1"/>
</dbReference>
<dbReference type="AlphaFoldDB" id="A0A0A0BSD2"/>
<dbReference type="EMBL" id="AXCY01000037">
    <property type="protein sequence ID" value="KGM10861.1"/>
    <property type="molecule type" value="Genomic_DNA"/>
</dbReference>
<comment type="similarity">
    <text evidence="1">Belongs to the ATP-dependent DNA ligase family.</text>
</comment>
<dbReference type="PANTHER" id="PTHR45674:SF4">
    <property type="entry name" value="DNA LIGASE 1"/>
    <property type="match status" value="1"/>
</dbReference>
<dbReference type="GO" id="GO:0006281">
    <property type="term" value="P:DNA repair"/>
    <property type="evidence" value="ECO:0007669"/>
    <property type="project" value="InterPro"/>
</dbReference>
<evidence type="ECO:0000259" key="5">
    <source>
        <dbReference type="PROSITE" id="PS50160"/>
    </source>
</evidence>
<evidence type="ECO:0000256" key="1">
    <source>
        <dbReference type="ARBA" id="ARBA00007572"/>
    </source>
</evidence>
<dbReference type="SUPFAM" id="SSF56091">
    <property type="entry name" value="DNA ligase/mRNA capping enzyme, catalytic domain"/>
    <property type="match status" value="1"/>
</dbReference>
<dbReference type="InterPro" id="IPR050191">
    <property type="entry name" value="ATP-dep_DNA_ligase"/>
</dbReference>
<dbReference type="GO" id="GO:0006310">
    <property type="term" value="P:DNA recombination"/>
    <property type="evidence" value="ECO:0007669"/>
    <property type="project" value="InterPro"/>
</dbReference>
<dbReference type="InterPro" id="IPR012340">
    <property type="entry name" value="NA-bd_OB-fold"/>
</dbReference>
<dbReference type="InterPro" id="IPR016059">
    <property type="entry name" value="DNA_ligase_ATP-dep_CS"/>
</dbReference>
<dbReference type="Gene3D" id="2.40.50.140">
    <property type="entry name" value="Nucleic acid-binding proteins"/>
    <property type="match status" value="1"/>
</dbReference>
<evidence type="ECO:0000256" key="4">
    <source>
        <dbReference type="ARBA" id="ARBA00034003"/>
    </source>
</evidence>
<evidence type="ECO:0000313" key="6">
    <source>
        <dbReference type="EMBL" id="KGM10861.1"/>
    </source>
</evidence>
<dbReference type="SUPFAM" id="SSF50249">
    <property type="entry name" value="Nucleic acid-binding proteins"/>
    <property type="match status" value="1"/>
</dbReference>
<dbReference type="GO" id="GO:0003910">
    <property type="term" value="F:DNA ligase (ATP) activity"/>
    <property type="evidence" value="ECO:0007669"/>
    <property type="project" value="UniProtKB-EC"/>
</dbReference>
<dbReference type="InterPro" id="IPR012310">
    <property type="entry name" value="DNA_ligase_ATP-dep_cent"/>
</dbReference>
<reference evidence="6 7" key="2">
    <citation type="journal article" date="2015" name="Stand. Genomic Sci.">
        <title>Draft genome sequence of Cellulomonas carbonis T26(T) and comparative analysis of six Cellulomonas genomes.</title>
        <authorList>
            <person name="Zhuang W."/>
            <person name="Zhang S."/>
            <person name="Xia X."/>
            <person name="Wang G."/>
        </authorList>
    </citation>
    <scope>NUCLEOTIDE SEQUENCE [LARGE SCALE GENOMIC DNA]</scope>
    <source>
        <strain evidence="6 7">T26</strain>
    </source>
</reference>
<reference evidence="6 7" key="1">
    <citation type="submission" date="2013-08" db="EMBL/GenBank/DDBJ databases">
        <title>Genome sequencing of Cellulomonas carbonis T26.</title>
        <authorList>
            <person name="Chen F."/>
            <person name="Li Y."/>
            <person name="Wang G."/>
        </authorList>
    </citation>
    <scope>NUCLEOTIDE SEQUENCE [LARGE SCALE GENOMIC DNA]</scope>
    <source>
        <strain evidence="6 7">T26</strain>
    </source>
</reference>
<dbReference type="InterPro" id="IPR012309">
    <property type="entry name" value="DNA_ligase_ATP-dep_C"/>
</dbReference>
<keyword evidence="7" id="KW-1185">Reference proteome</keyword>
<comment type="caution">
    <text evidence="6">The sequence shown here is derived from an EMBL/GenBank/DDBJ whole genome shotgun (WGS) entry which is preliminary data.</text>
</comment>